<evidence type="ECO:0000313" key="2">
    <source>
        <dbReference type="EMBL" id="GAA4087163.1"/>
    </source>
</evidence>
<keyword evidence="1" id="KW-1133">Transmembrane helix</keyword>
<dbReference type="EMBL" id="BAAAZG010000040">
    <property type="protein sequence ID" value="GAA4087163.1"/>
    <property type="molecule type" value="Genomic_DNA"/>
</dbReference>
<keyword evidence="3" id="KW-1185">Reference proteome</keyword>
<sequence>MVGDGPVLELRITQGRLAARTVMTCTAMAVVCIGLASLLAASELPRVVSSGGSLVLGCVAAGLLLAVLVALPTLFGGDPALTADGIRMKVFAWDRTQTVIPWSAIERLWIARTGQFDYLYVLPREPERYRRGRGLLRAGLMSQMHSAQGSALHIHLPADGISQERVRVAVEQFSGGAVRVTAAPSS</sequence>
<accession>A0ABP7WER6</accession>
<dbReference type="RefSeq" id="WP_344952950.1">
    <property type="nucleotide sequence ID" value="NZ_BAAAZG010000040.1"/>
</dbReference>
<protein>
    <recommendedName>
        <fullName evidence="4">PH domain-containing protein</fullName>
    </recommendedName>
</protein>
<feature type="transmembrane region" description="Helical" evidence="1">
    <location>
        <begin position="54"/>
        <end position="77"/>
    </location>
</feature>
<reference evidence="3" key="1">
    <citation type="journal article" date="2019" name="Int. J. Syst. Evol. Microbiol.">
        <title>The Global Catalogue of Microorganisms (GCM) 10K type strain sequencing project: providing services to taxonomists for standard genome sequencing and annotation.</title>
        <authorList>
            <consortium name="The Broad Institute Genomics Platform"/>
            <consortium name="The Broad Institute Genome Sequencing Center for Infectious Disease"/>
            <person name="Wu L."/>
            <person name="Ma J."/>
        </authorList>
    </citation>
    <scope>NUCLEOTIDE SEQUENCE [LARGE SCALE GENOMIC DNA]</scope>
    <source>
        <strain evidence="3">JCM 16702</strain>
    </source>
</reference>
<organism evidence="2 3">
    <name type="scientific">Actinomadura miaoliensis</name>
    <dbReference type="NCBI Taxonomy" id="430685"/>
    <lineage>
        <taxon>Bacteria</taxon>
        <taxon>Bacillati</taxon>
        <taxon>Actinomycetota</taxon>
        <taxon>Actinomycetes</taxon>
        <taxon>Streptosporangiales</taxon>
        <taxon>Thermomonosporaceae</taxon>
        <taxon>Actinomadura</taxon>
    </lineage>
</organism>
<gene>
    <name evidence="2" type="ORF">GCM10022214_54250</name>
</gene>
<comment type="caution">
    <text evidence="2">The sequence shown here is derived from an EMBL/GenBank/DDBJ whole genome shotgun (WGS) entry which is preliminary data.</text>
</comment>
<dbReference type="Proteomes" id="UP001500683">
    <property type="component" value="Unassembled WGS sequence"/>
</dbReference>
<evidence type="ECO:0008006" key="4">
    <source>
        <dbReference type="Google" id="ProtNLM"/>
    </source>
</evidence>
<name>A0ABP7WER6_9ACTN</name>
<evidence type="ECO:0000313" key="3">
    <source>
        <dbReference type="Proteomes" id="UP001500683"/>
    </source>
</evidence>
<keyword evidence="1" id="KW-0472">Membrane</keyword>
<evidence type="ECO:0000256" key="1">
    <source>
        <dbReference type="SAM" id="Phobius"/>
    </source>
</evidence>
<feature type="transmembrane region" description="Helical" evidence="1">
    <location>
        <begin position="21"/>
        <end position="42"/>
    </location>
</feature>
<proteinExistence type="predicted"/>
<keyword evidence="1" id="KW-0812">Transmembrane</keyword>